<dbReference type="RefSeq" id="XP_016944702.4">
    <property type="nucleotide sequence ID" value="XM_017089213.4"/>
</dbReference>
<feature type="chain" id="PRO_5046847669" evidence="1">
    <location>
        <begin position="19"/>
        <end position="145"/>
    </location>
</feature>
<gene>
    <name evidence="3" type="primary">LOC108020829</name>
</gene>
<dbReference type="AlphaFoldDB" id="A0AB39ZWR1"/>
<proteinExistence type="predicted"/>
<evidence type="ECO:0000256" key="1">
    <source>
        <dbReference type="SAM" id="SignalP"/>
    </source>
</evidence>
<evidence type="ECO:0000313" key="3">
    <source>
        <dbReference type="RefSeq" id="XP_016944702.4"/>
    </source>
</evidence>
<reference evidence="3" key="1">
    <citation type="submission" date="2025-08" db="UniProtKB">
        <authorList>
            <consortium name="RefSeq"/>
        </authorList>
    </citation>
    <scope>IDENTIFICATION</scope>
</reference>
<protein>
    <submittedName>
        <fullName evidence="3">Uncharacterized protein</fullName>
    </submittedName>
</protein>
<name>A0AB39ZWR1_DROSZ</name>
<organism evidence="2 3">
    <name type="scientific">Drosophila suzukii</name>
    <name type="common">Spotted-wing drosophila fruit fly</name>
    <dbReference type="NCBI Taxonomy" id="28584"/>
    <lineage>
        <taxon>Eukaryota</taxon>
        <taxon>Metazoa</taxon>
        <taxon>Ecdysozoa</taxon>
        <taxon>Arthropoda</taxon>
        <taxon>Hexapoda</taxon>
        <taxon>Insecta</taxon>
        <taxon>Pterygota</taxon>
        <taxon>Neoptera</taxon>
        <taxon>Endopterygota</taxon>
        <taxon>Diptera</taxon>
        <taxon>Brachycera</taxon>
        <taxon>Muscomorpha</taxon>
        <taxon>Ephydroidea</taxon>
        <taxon>Drosophilidae</taxon>
        <taxon>Drosophila</taxon>
        <taxon>Sophophora</taxon>
    </lineage>
</organism>
<dbReference type="GeneID" id="108020829"/>
<keyword evidence="2" id="KW-1185">Reference proteome</keyword>
<sequence>MAARFFVVFSAIIVLAQGSNILPIEEESEVAVHSGVPLSGAPLAIVSQGHSSQPIVSQPIGSAYGHGPLPVPLGGAHRGLGSGLAGPRAYGVAPRPAVSIARPAAVVVPAVVVAPVAPIRQPHGVAAPVLVGAGHGNVNYGRHHG</sequence>
<keyword evidence="1" id="KW-0732">Signal</keyword>
<evidence type="ECO:0000313" key="2">
    <source>
        <dbReference type="Proteomes" id="UP001652628"/>
    </source>
</evidence>
<dbReference type="Proteomes" id="UP001652628">
    <property type="component" value="Chromosome 3"/>
</dbReference>
<feature type="signal peptide" evidence="1">
    <location>
        <begin position="1"/>
        <end position="18"/>
    </location>
</feature>
<accession>A0AB39ZWR1</accession>